<dbReference type="AlphaFoldDB" id="E3MK47"/>
<proteinExistence type="predicted"/>
<dbReference type="Gene3D" id="3.40.33.10">
    <property type="entry name" value="CAP"/>
    <property type="match status" value="1"/>
</dbReference>
<dbReference type="EMBL" id="DS268451">
    <property type="protein sequence ID" value="EFP03905.1"/>
    <property type="molecule type" value="Genomic_DNA"/>
</dbReference>
<reference evidence="1" key="1">
    <citation type="submission" date="2007-07" db="EMBL/GenBank/DDBJ databases">
        <title>PCAP assembly of the Caenorhabditis remanei genome.</title>
        <authorList>
            <consortium name="The Caenorhabditis remanei Sequencing Consortium"/>
            <person name="Wilson R.K."/>
        </authorList>
    </citation>
    <scope>NUCLEOTIDE SEQUENCE [LARGE SCALE GENOMIC DNA]</scope>
    <source>
        <strain evidence="1">PB4641</strain>
    </source>
</reference>
<dbReference type="Proteomes" id="UP000008281">
    <property type="component" value="Unassembled WGS sequence"/>
</dbReference>
<dbReference type="HOGENOM" id="CLU_064374_0_0_1"/>
<evidence type="ECO:0000313" key="1">
    <source>
        <dbReference type="EMBL" id="EFP03905.1"/>
    </source>
</evidence>
<gene>
    <name evidence="1" type="ORF">CRE_28708</name>
</gene>
<name>E3MK47_CAERE</name>
<organism evidence="2">
    <name type="scientific">Caenorhabditis remanei</name>
    <name type="common">Caenorhabditis vulgaris</name>
    <dbReference type="NCBI Taxonomy" id="31234"/>
    <lineage>
        <taxon>Eukaryota</taxon>
        <taxon>Metazoa</taxon>
        <taxon>Ecdysozoa</taxon>
        <taxon>Nematoda</taxon>
        <taxon>Chromadorea</taxon>
        <taxon>Rhabditida</taxon>
        <taxon>Rhabditina</taxon>
        <taxon>Rhabditomorpha</taxon>
        <taxon>Rhabditoidea</taxon>
        <taxon>Rhabditidae</taxon>
        <taxon>Peloderinae</taxon>
        <taxon>Caenorhabditis</taxon>
    </lineage>
</organism>
<sequence>MNQFERFEVARSVQDENELHNVQESDPVKMNPLNFRKKLLDQFNGARRILASGDISKLLEVLSAIEKFDILFRSNLFGPASDMKKLVWNRQLEQASWEYIQNNGVDLKKFGGTLHYKDYIGFHWMGDIWALMDLLLKAFPGDAMKKVMKQVKTWMELLEKLIILIWMGLCMPKTIPIPKGEEFSAAEALYGNRFEIGCYSNLIFSVCFVKKLPYQKRMFTAGAACSRCETNCEIIRNEEGEDEIGELCVPPSGFYTQQQEEMKALETSFSSSIPIILITFLVIFLALRK</sequence>
<dbReference type="OrthoDB" id="5862193at2759"/>
<dbReference type="OMA" id="ETNCEII"/>
<evidence type="ECO:0000313" key="2">
    <source>
        <dbReference type="Proteomes" id="UP000008281"/>
    </source>
</evidence>
<dbReference type="InterPro" id="IPR035940">
    <property type="entry name" value="CAP_sf"/>
</dbReference>
<protein>
    <submittedName>
        <fullName evidence="1">Uncharacterized protein</fullName>
    </submittedName>
</protein>
<dbReference type="SUPFAM" id="SSF55797">
    <property type="entry name" value="PR-1-like"/>
    <property type="match status" value="1"/>
</dbReference>
<accession>E3MK47</accession>
<keyword evidence="2" id="KW-1185">Reference proteome</keyword>